<organism evidence="2">
    <name type="scientific">bioreactor metagenome</name>
    <dbReference type="NCBI Taxonomy" id="1076179"/>
    <lineage>
        <taxon>unclassified sequences</taxon>
        <taxon>metagenomes</taxon>
        <taxon>ecological metagenomes</taxon>
    </lineage>
</organism>
<feature type="transmembrane region" description="Helical" evidence="1">
    <location>
        <begin position="54"/>
        <end position="74"/>
    </location>
</feature>
<protein>
    <submittedName>
        <fullName evidence="2">Uncharacterized protein</fullName>
    </submittedName>
</protein>
<proteinExistence type="predicted"/>
<dbReference type="EMBL" id="VSSQ01001570">
    <property type="protein sequence ID" value="MPM09451.1"/>
    <property type="molecule type" value="Genomic_DNA"/>
</dbReference>
<keyword evidence="1" id="KW-1133">Transmembrane helix</keyword>
<keyword evidence="1" id="KW-0812">Transmembrane</keyword>
<reference evidence="2" key="1">
    <citation type="submission" date="2019-08" db="EMBL/GenBank/DDBJ databases">
        <authorList>
            <person name="Kucharzyk K."/>
            <person name="Murdoch R.W."/>
            <person name="Higgins S."/>
            <person name="Loffler F."/>
        </authorList>
    </citation>
    <scope>NUCLEOTIDE SEQUENCE</scope>
</reference>
<accession>A0A644X0N8</accession>
<gene>
    <name evidence="2" type="ORF">SDC9_55768</name>
</gene>
<sequence length="113" mass="12580">MKALSISGFVLALLGIAAGIYNQLTYVAAYHAHLCKTTILSRADCQHTENMQLLLGQTVIIAGLLAFVMSLYPAIKIRKIYFAYFGIFFSIICVLIGLMQATHMFDYTGYFVK</sequence>
<keyword evidence="1" id="KW-0472">Membrane</keyword>
<name>A0A644X0N8_9ZZZZ</name>
<dbReference type="AlphaFoldDB" id="A0A644X0N8"/>
<feature type="transmembrane region" description="Helical" evidence="1">
    <location>
        <begin position="81"/>
        <end position="101"/>
    </location>
</feature>
<evidence type="ECO:0000313" key="2">
    <source>
        <dbReference type="EMBL" id="MPM09451.1"/>
    </source>
</evidence>
<comment type="caution">
    <text evidence="2">The sequence shown here is derived from an EMBL/GenBank/DDBJ whole genome shotgun (WGS) entry which is preliminary data.</text>
</comment>
<evidence type="ECO:0000256" key="1">
    <source>
        <dbReference type="SAM" id="Phobius"/>
    </source>
</evidence>